<protein>
    <submittedName>
        <fullName evidence="4">Polysaccharide deacetylase</fullName>
    </submittedName>
</protein>
<dbReference type="RefSeq" id="WP_013433134.1">
    <property type="nucleotide sequence ID" value="NC_014721.1"/>
</dbReference>
<dbReference type="Proteomes" id="UP000009256">
    <property type="component" value="Chromosome"/>
</dbReference>
<dbReference type="PANTHER" id="PTHR34216">
    <property type="match status" value="1"/>
</dbReference>
<dbReference type="AlphaFoldDB" id="E4S4K3"/>
<comment type="subcellular location">
    <subcellularLocation>
        <location evidence="1">Secreted</location>
    </subcellularLocation>
</comment>
<evidence type="ECO:0000259" key="3">
    <source>
        <dbReference type="PROSITE" id="PS51677"/>
    </source>
</evidence>
<dbReference type="Pfam" id="PF01522">
    <property type="entry name" value="Polysacc_deac_1"/>
    <property type="match status" value="1"/>
</dbReference>
<dbReference type="GO" id="GO:0016810">
    <property type="term" value="F:hydrolase activity, acting on carbon-nitrogen (but not peptide) bonds"/>
    <property type="evidence" value="ECO:0007669"/>
    <property type="project" value="InterPro"/>
</dbReference>
<dbReference type="eggNOG" id="COG0726">
    <property type="taxonomic scope" value="Bacteria"/>
</dbReference>
<dbReference type="InterPro" id="IPR051398">
    <property type="entry name" value="Polysacch_Deacetylase"/>
</dbReference>
<dbReference type="HOGENOM" id="CLU_080975_0_0_9"/>
<accession>E4S4K3</accession>
<name>E4S4K3_CALA7</name>
<sequence length="269" mass="31049">MDIKFDLFPFGKTKALTMSYDDGQIFDRKLVEIFNEYGIKGTFHLNSGNLGREPFISPDEVAKLYEGHEVAVHTKTHPFLDCIPLEAVVEEILEDRKNLERLVGYPVKGMSYPYGVYNEEIVNILPSLGIEYARTVNSHHDFRIPSNFLTWAPTCHHDDNLLELGRKFLEYEYKGKLKLMYVWGHSFEFERKNNWHLIESFCKLMSGKDDIWYATNIEIVRYIKALRSLQFSANGDIVYNPSAISVWISVNGQSVKIKSGEIVNLQGQL</sequence>
<dbReference type="CDD" id="cd10967">
    <property type="entry name" value="CE4_GLA_like_6s"/>
    <property type="match status" value="1"/>
</dbReference>
<dbReference type="InterPro" id="IPR011330">
    <property type="entry name" value="Glyco_hydro/deAcase_b/a-brl"/>
</dbReference>
<evidence type="ECO:0000256" key="1">
    <source>
        <dbReference type="ARBA" id="ARBA00004613"/>
    </source>
</evidence>
<evidence type="ECO:0000313" key="5">
    <source>
        <dbReference type="Proteomes" id="UP000009256"/>
    </source>
</evidence>
<feature type="domain" description="NodB homology" evidence="3">
    <location>
        <begin position="12"/>
        <end position="269"/>
    </location>
</feature>
<dbReference type="STRING" id="632335.Calkr_1928"/>
<dbReference type="OrthoDB" id="43281at2"/>
<proteinExistence type="predicted"/>
<dbReference type="InterPro" id="IPR002509">
    <property type="entry name" value="NODB_dom"/>
</dbReference>
<dbReference type="SUPFAM" id="SSF88713">
    <property type="entry name" value="Glycoside hydrolase/deacetylase"/>
    <property type="match status" value="1"/>
</dbReference>
<dbReference type="GO" id="GO:0005975">
    <property type="term" value="P:carbohydrate metabolic process"/>
    <property type="evidence" value="ECO:0007669"/>
    <property type="project" value="InterPro"/>
</dbReference>
<keyword evidence="2" id="KW-0732">Signal</keyword>
<organism evidence="4 5">
    <name type="scientific">Caldicellulosiruptor acetigenus (strain ATCC 700853 / DSM 12137 / I77R1B)</name>
    <name type="common">Caldicellulosiruptor kristjanssonii</name>
    <dbReference type="NCBI Taxonomy" id="632335"/>
    <lineage>
        <taxon>Bacteria</taxon>
        <taxon>Bacillati</taxon>
        <taxon>Bacillota</taxon>
        <taxon>Bacillota incertae sedis</taxon>
        <taxon>Caldicellulosiruptorales</taxon>
        <taxon>Caldicellulosiruptoraceae</taxon>
        <taxon>Caldicellulosiruptor</taxon>
    </lineage>
</organism>
<dbReference type="GO" id="GO:0005576">
    <property type="term" value="C:extracellular region"/>
    <property type="evidence" value="ECO:0007669"/>
    <property type="project" value="UniProtKB-SubCell"/>
</dbReference>
<evidence type="ECO:0000256" key="2">
    <source>
        <dbReference type="ARBA" id="ARBA00022729"/>
    </source>
</evidence>
<evidence type="ECO:0000313" key="4">
    <source>
        <dbReference type="EMBL" id="ADQ41406.1"/>
    </source>
</evidence>
<dbReference type="PROSITE" id="PS51677">
    <property type="entry name" value="NODB"/>
    <property type="match status" value="1"/>
</dbReference>
<reference evidence="4 5" key="2">
    <citation type="journal article" date="2011" name="J. Bacteriol.">
        <title>Complete genome sequences for the anaerobic, extremely thermophilic plant biomass-degrading bacteria Caldicellulosiruptor hydrothermalis, Caldicellulosiruptor kristjanssonii, Caldicellulosiruptor kronotskyensis, Caldicellulosiruptor owensenis, and Caldicellulosiruptor lactoaceticus.</title>
        <authorList>
            <person name="Blumer-Schuette S.E."/>
            <person name="Ozdemir I."/>
            <person name="Mistry D."/>
            <person name="Lucas S."/>
            <person name="Lapidus A."/>
            <person name="Cheng J.F."/>
            <person name="Goodwin L.A."/>
            <person name="Pitluck S."/>
            <person name="Land M.L."/>
            <person name="Hauser L.J."/>
            <person name="Woyke T."/>
            <person name="Mikhailova N."/>
            <person name="Pati A."/>
            <person name="Kyrpides N.C."/>
            <person name="Ivanova N."/>
            <person name="Detter J.C."/>
            <person name="Walston-Davenport K."/>
            <person name="Han S."/>
            <person name="Adams M.W."/>
            <person name="Kelly R.M."/>
        </authorList>
    </citation>
    <scope>NUCLEOTIDE SEQUENCE [LARGE SCALE GENOMIC DNA]</scope>
    <source>
        <strain evidence="5">ATCC 700853 / DSM 12137 / I77R1B</strain>
    </source>
</reference>
<dbReference type="Gene3D" id="3.20.20.370">
    <property type="entry name" value="Glycoside hydrolase/deacetylase"/>
    <property type="match status" value="1"/>
</dbReference>
<dbReference type="EMBL" id="CP002326">
    <property type="protein sequence ID" value="ADQ41406.1"/>
    <property type="molecule type" value="Genomic_DNA"/>
</dbReference>
<gene>
    <name evidence="4" type="ordered locus">Calkr_1928</name>
</gene>
<dbReference type="KEGG" id="cki:Calkr_1928"/>
<dbReference type="PANTHER" id="PTHR34216:SF3">
    <property type="entry name" value="POLY-BETA-1,6-N-ACETYL-D-GLUCOSAMINE N-DEACETYLASE"/>
    <property type="match status" value="1"/>
</dbReference>
<reference key="1">
    <citation type="submission" date="2010-11" db="EMBL/GenBank/DDBJ databases">
        <title>Complete sequence of chromosome of Caldicellulosiruptor kristjanssonii 177R1B.</title>
        <authorList>
            <consortium name="US DOE Joint Genome Institute"/>
            <person name="Lucas S."/>
            <person name="Copeland A."/>
            <person name="Lapidus A."/>
            <person name="Cheng J.-F."/>
            <person name="Bruce D."/>
            <person name="Goodwin L."/>
            <person name="Pitluck S."/>
            <person name="Davenport K."/>
            <person name="Detter J.C."/>
            <person name="Han C."/>
            <person name="Tapia R."/>
            <person name="Land M."/>
            <person name="Hauser L."/>
            <person name="Jeffries C."/>
            <person name="Kyrpides N."/>
            <person name="Ivanova N."/>
            <person name="Mikhailova N."/>
            <person name="Blumer-Schuette S.E."/>
            <person name="Kelly R.M."/>
            <person name="Woyke T."/>
        </authorList>
    </citation>
    <scope>NUCLEOTIDE SEQUENCE</scope>
    <source>
        <strain>177R1B</strain>
    </source>
</reference>
<keyword evidence="5" id="KW-1185">Reference proteome</keyword>